<name>E1YAT6_9BACT</name>
<gene>
    <name evidence="1" type="ORF">N47_H25020</name>
</gene>
<evidence type="ECO:0000313" key="1">
    <source>
        <dbReference type="EMBL" id="CBX27680.1"/>
    </source>
</evidence>
<dbReference type="AlphaFoldDB" id="E1YAT6"/>
<organism evidence="1">
    <name type="scientific">uncultured Desulfobacterium sp</name>
    <dbReference type="NCBI Taxonomy" id="201089"/>
    <lineage>
        <taxon>Bacteria</taxon>
        <taxon>Pseudomonadati</taxon>
        <taxon>Thermodesulfobacteriota</taxon>
        <taxon>Desulfobacteria</taxon>
        <taxon>Desulfobacterales</taxon>
        <taxon>Desulfobacteriaceae</taxon>
        <taxon>Desulfobacterium</taxon>
        <taxon>environmental samples</taxon>
    </lineage>
</organism>
<dbReference type="EMBL" id="FR695866">
    <property type="protein sequence ID" value="CBX27680.1"/>
    <property type="molecule type" value="Genomic_DNA"/>
</dbReference>
<protein>
    <submittedName>
        <fullName evidence="1">Uncharacterized protein</fullName>
    </submittedName>
</protein>
<sequence>MLPPFLRMVLLKFLGFLYKDKLDIDIINLSNMERLTDSLQIE</sequence>
<accession>E1YAT6</accession>
<reference evidence="1" key="1">
    <citation type="journal article" date="2011" name="Environ. Microbiol.">
        <title>Genomic insights into the metabolic potential of the polycyclic aromatic hydrocarbon degrading sulfate-reducing Deltaproteobacterium N47.</title>
        <authorList>
            <person name="Bergmann F."/>
            <person name="Selesi D."/>
            <person name="Weinmaier T."/>
            <person name="Tischler P."/>
            <person name="Rattei T."/>
            <person name="Meckenstock R.U."/>
        </authorList>
    </citation>
    <scope>NUCLEOTIDE SEQUENCE</scope>
</reference>
<proteinExistence type="predicted"/>